<keyword evidence="2 5" id="KW-0808">Transferase</keyword>
<feature type="transmembrane region" description="Helical" evidence="3">
    <location>
        <begin position="221"/>
        <end position="243"/>
    </location>
</feature>
<feature type="transmembrane region" description="Helical" evidence="3">
    <location>
        <begin position="191"/>
        <end position="209"/>
    </location>
</feature>
<evidence type="ECO:0000313" key="5">
    <source>
        <dbReference type="EMBL" id="EXV00067.1"/>
    </source>
</evidence>
<gene>
    <name evidence="5" type="ORF">X797_006860</name>
</gene>
<comment type="caution">
    <text evidence="5">The sequence shown here is derived from an EMBL/GenBank/DDBJ whole genome shotgun (WGS) entry which is preliminary data.</text>
</comment>
<name>A0A014QZ51_9HYPO</name>
<keyword evidence="3" id="KW-1133">Transmembrane helix</keyword>
<dbReference type="eggNOG" id="ENOG502QUUP">
    <property type="taxonomic scope" value="Eukaryota"/>
</dbReference>
<accession>A0A014QZ51</accession>
<sequence>MEDPWRSVFDDIHDWLSGPRAAVTLFTTGALLLSTGTYVAANQIVTSTYICFAPLDSRSQTILLQYAGLLLDAVIIVLLWRVLTRMRNLKLRLRMLSNIFLTSSLFSSFLWLTISLLNGSNLASLGFGFLRGFDVVTDSFALATMTIGLSIWTCETTPVVSTAVTTFIFGIWRAGINVFSLGDWMHLSRAASLGPLWLITFGSGLFVYAHDIRSVIFVRRILFVSFMVLLLIIATGFTFIYPLEYFDKRHPINELMYEARTIHDRWLTKASTSTTLATAVVIYRERHGGRSPPPHFGDWYQYASGSSIVDEFQQIDNDLDVFWSLPPATLRRRVQSALSNPGVGNITVENGQVTVSDAGHESKNMDLRELADMIKKFSRHLPDMVLPVNLNAAPRVLPLWKDTQLQSRGYLQSMAKIISKRSTNTWSAENNTLGSRYTEEAAQSATWHQTRASDFQQMRTEACPATSRAQTSPYWDLSVFCSACVRQHSRGQLLSDWEKSLDVCSQPDLNHLHSFAMTDLSTPPIRELVPLFGSSKMAGFQDILVPLSYFRQEQVDDSEPFLKRKDTLFWRSAIGGQVINEQALRGSHKLRLMHLINNADSRDWATVILPIPGADHKFRSVSVSVAEANRDLSFNVGIDDFSACASQHCNTLKKVYGENTQTEDPLKYRYVLLTDEDDGPPATTLKMLHSQSLPFISTTFKTWYSERLTPWLHFVPVDPRYQALHTTLLYFTGTANKAKMNGINTYLTGRSSDGQWIARQGQRWAGEAISKKDMEIYLFRLLLEWGRLIDDRRNEIGYREENGEFRSDEWSRAS</sequence>
<dbReference type="PANTHER" id="PTHR12203:SF35">
    <property type="entry name" value="PROTEIN O-GLUCOSYLTRANSFERASE 1"/>
    <property type="match status" value="1"/>
</dbReference>
<feature type="transmembrane region" description="Helical" evidence="3">
    <location>
        <begin position="21"/>
        <end position="41"/>
    </location>
</feature>
<evidence type="ECO:0000313" key="6">
    <source>
        <dbReference type="Proteomes" id="UP000030151"/>
    </source>
</evidence>
<evidence type="ECO:0000256" key="3">
    <source>
        <dbReference type="SAM" id="Phobius"/>
    </source>
</evidence>
<feature type="domain" description="Glycosyl transferase CAP10" evidence="4">
    <location>
        <begin position="493"/>
        <end position="785"/>
    </location>
</feature>
<dbReference type="PANTHER" id="PTHR12203">
    <property type="entry name" value="KDEL LYS-ASP-GLU-LEU CONTAINING - RELATED"/>
    <property type="match status" value="1"/>
</dbReference>
<evidence type="ECO:0000256" key="2">
    <source>
        <dbReference type="ARBA" id="ARBA00022679"/>
    </source>
</evidence>
<feature type="transmembrane region" description="Helical" evidence="3">
    <location>
        <begin position="159"/>
        <end position="179"/>
    </location>
</feature>
<dbReference type="SMART" id="SM00672">
    <property type="entry name" value="CAP10"/>
    <property type="match status" value="1"/>
</dbReference>
<feature type="transmembrane region" description="Helical" evidence="3">
    <location>
        <begin position="61"/>
        <end position="83"/>
    </location>
</feature>
<feature type="transmembrane region" description="Helical" evidence="3">
    <location>
        <begin position="95"/>
        <end position="117"/>
    </location>
</feature>
<dbReference type="InterPro" id="IPR006598">
    <property type="entry name" value="CAP10"/>
</dbReference>
<proteinExistence type="inferred from homology"/>
<dbReference type="Proteomes" id="UP000030151">
    <property type="component" value="Unassembled WGS sequence"/>
</dbReference>
<dbReference type="AlphaFoldDB" id="A0A014QZ51"/>
<dbReference type="GO" id="GO:0016740">
    <property type="term" value="F:transferase activity"/>
    <property type="evidence" value="ECO:0007669"/>
    <property type="project" value="UniProtKB-KW"/>
</dbReference>
<keyword evidence="3" id="KW-0472">Membrane</keyword>
<reference evidence="5 6" key="1">
    <citation type="submission" date="2014-02" db="EMBL/GenBank/DDBJ databases">
        <title>The genome sequence of the entomopathogenic fungus Metarhizium robertsii ARSEF 2575.</title>
        <authorList>
            <person name="Giuliano Garisto Donzelli B."/>
            <person name="Roe B.A."/>
            <person name="Macmil S.L."/>
            <person name="Krasnoff S.B."/>
            <person name="Gibson D.M."/>
        </authorList>
    </citation>
    <scope>NUCLEOTIDE SEQUENCE [LARGE SCALE GENOMIC DNA]</scope>
    <source>
        <strain evidence="5 6">ARSEF 2575</strain>
    </source>
</reference>
<dbReference type="HOGENOM" id="CLU_005027_1_0_1"/>
<dbReference type="OrthoDB" id="541052at2759"/>
<evidence type="ECO:0000259" key="4">
    <source>
        <dbReference type="SMART" id="SM00672"/>
    </source>
</evidence>
<organism evidence="5 6">
    <name type="scientific">Metarhizium robertsii</name>
    <dbReference type="NCBI Taxonomy" id="568076"/>
    <lineage>
        <taxon>Eukaryota</taxon>
        <taxon>Fungi</taxon>
        <taxon>Dikarya</taxon>
        <taxon>Ascomycota</taxon>
        <taxon>Pezizomycotina</taxon>
        <taxon>Sordariomycetes</taxon>
        <taxon>Hypocreomycetidae</taxon>
        <taxon>Hypocreales</taxon>
        <taxon>Clavicipitaceae</taxon>
        <taxon>Metarhizium</taxon>
    </lineage>
</organism>
<dbReference type="InterPro" id="IPR051091">
    <property type="entry name" value="O-Glucosyltr/Glycosyltrsf_90"/>
</dbReference>
<dbReference type="EMBL" id="JELW01000015">
    <property type="protein sequence ID" value="EXV00067.1"/>
    <property type="molecule type" value="Genomic_DNA"/>
</dbReference>
<keyword evidence="3" id="KW-0812">Transmembrane</keyword>
<comment type="similarity">
    <text evidence="1">Belongs to the glycosyltransferase 90 family.</text>
</comment>
<evidence type="ECO:0000256" key="1">
    <source>
        <dbReference type="ARBA" id="ARBA00010118"/>
    </source>
</evidence>
<protein>
    <submittedName>
        <fullName evidence="5">Glycosyl transferase family 90 protein</fullName>
    </submittedName>
</protein>
<feature type="transmembrane region" description="Helical" evidence="3">
    <location>
        <begin position="129"/>
        <end position="152"/>
    </location>
</feature>